<reference evidence="1 2" key="1">
    <citation type="journal article" date="2024" name="Proc. Natl. Acad. Sci. U.S.A.">
        <title>The evolutionary genomics of adaptation to stress in wild rhizobium bacteria.</title>
        <authorList>
            <person name="Kehlet-Delgado H."/>
            <person name="Montoya A.P."/>
            <person name="Jensen K.T."/>
            <person name="Wendlandt C.E."/>
            <person name="Dexheimer C."/>
            <person name="Roberts M."/>
            <person name="Torres Martinez L."/>
            <person name="Friesen M.L."/>
            <person name="Griffitts J.S."/>
            <person name="Porter S.S."/>
        </authorList>
    </citation>
    <scope>NUCLEOTIDE SEQUENCE [LARGE SCALE GENOMIC DNA]</scope>
    <source>
        <strain evidence="1 2">M0468</strain>
    </source>
</reference>
<comment type="caution">
    <text evidence="1">The sequence shown here is derived from an EMBL/GenBank/DDBJ whole genome shotgun (WGS) entry which is preliminary data.</text>
</comment>
<sequence>MRRPLDKFRDDNLKLRLALRAAPLGIWDWNLETNEMSYSPRARAICGFSPDESITIEKVRAVTYPADLPVTSEQARMALDPEIRNNEPYEYRLVRADTGEIRWALAYGEVVFQRIGDTVKAVRFLGTIEDITARKQAENALREAELRQRLAIDAARMAVWELDVPADRLMVTPELNRMFGLAEDSCPTVGELRTLLGPGDLERITEIRSRAADLADPYFEAEFRCRFPDGSLRWRLLRAEVQNFPSGEPKRIIGVLMDIDERKRGDEQKHLLLREVHHRVKNSLSVIQALATQSFGRSAASPAALNGFLGRLAALAKATDLAVAQQGQPFSLTDLIVGVARPFLSPNRFELHGKDIKLPARMNVPLALVFNELCTNAAKFGALSNAEGTVSIEWETTARGIELHWRESGGPPVPTKLDQGFGLRLILDVLPVEFGSAQIDPLPSGISCHILIANPG</sequence>
<keyword evidence="2" id="KW-1185">Reference proteome</keyword>
<proteinExistence type="predicted"/>
<organism evidence="1 2">
    <name type="scientific">Mesorhizobium australicum</name>
    <dbReference type="NCBI Taxonomy" id="536018"/>
    <lineage>
        <taxon>Bacteria</taxon>
        <taxon>Pseudomonadati</taxon>
        <taxon>Pseudomonadota</taxon>
        <taxon>Alphaproteobacteria</taxon>
        <taxon>Hyphomicrobiales</taxon>
        <taxon>Phyllobacteriaceae</taxon>
        <taxon>Mesorhizobium</taxon>
    </lineage>
</organism>
<dbReference type="Proteomes" id="UP001480082">
    <property type="component" value="Unassembled WGS sequence"/>
</dbReference>
<accession>A0ACC6T5C3</accession>
<name>A0ACC6T5C3_9HYPH</name>
<gene>
    <name evidence="1" type="ORF">NKI81_24645</name>
</gene>
<evidence type="ECO:0000313" key="2">
    <source>
        <dbReference type="Proteomes" id="UP001480082"/>
    </source>
</evidence>
<evidence type="ECO:0000313" key="1">
    <source>
        <dbReference type="EMBL" id="MER9287102.1"/>
    </source>
</evidence>
<protein>
    <submittedName>
        <fullName evidence="1">PAS domain-containing protein</fullName>
    </submittedName>
</protein>
<dbReference type="EMBL" id="JAMYRI010000017">
    <property type="protein sequence ID" value="MER9287102.1"/>
    <property type="molecule type" value="Genomic_DNA"/>
</dbReference>